<evidence type="ECO:0000313" key="2">
    <source>
        <dbReference type="EMBL" id="GFN99575.1"/>
    </source>
</evidence>
<organism evidence="2 3">
    <name type="scientific">Plakobranchus ocellatus</name>
    <dbReference type="NCBI Taxonomy" id="259542"/>
    <lineage>
        <taxon>Eukaryota</taxon>
        <taxon>Metazoa</taxon>
        <taxon>Spiralia</taxon>
        <taxon>Lophotrochozoa</taxon>
        <taxon>Mollusca</taxon>
        <taxon>Gastropoda</taxon>
        <taxon>Heterobranchia</taxon>
        <taxon>Euthyneura</taxon>
        <taxon>Panpulmonata</taxon>
        <taxon>Sacoglossa</taxon>
        <taxon>Placobranchoidea</taxon>
        <taxon>Plakobranchidae</taxon>
        <taxon>Plakobranchus</taxon>
    </lineage>
</organism>
<sequence>MLRGQFALFRIHPHRFAPKLRNLVDELILSKGTGLRDLSGPCEISLSYISRGQLWRGQVALSIATTWKAALSSKSKGMTKDRDQQKGGVRCYATFCDGEVLDDDDDDENDIDEDVDDDAYDGDDDDDDDE</sequence>
<feature type="region of interest" description="Disordered" evidence="1">
    <location>
        <begin position="99"/>
        <end position="130"/>
    </location>
</feature>
<comment type="caution">
    <text evidence="2">The sequence shown here is derived from an EMBL/GenBank/DDBJ whole genome shotgun (WGS) entry which is preliminary data.</text>
</comment>
<evidence type="ECO:0000313" key="3">
    <source>
        <dbReference type="Proteomes" id="UP000735302"/>
    </source>
</evidence>
<accession>A0AAV3ZKB8</accession>
<dbReference type="EMBL" id="BLXT01003003">
    <property type="protein sequence ID" value="GFN99575.1"/>
    <property type="molecule type" value="Genomic_DNA"/>
</dbReference>
<evidence type="ECO:0000256" key="1">
    <source>
        <dbReference type="SAM" id="MobiDB-lite"/>
    </source>
</evidence>
<protein>
    <submittedName>
        <fullName evidence="2">Uncharacterized protein</fullName>
    </submittedName>
</protein>
<gene>
    <name evidence="2" type="ORF">PoB_002608100</name>
</gene>
<proteinExistence type="predicted"/>
<keyword evidence="3" id="KW-1185">Reference proteome</keyword>
<dbReference type="Proteomes" id="UP000735302">
    <property type="component" value="Unassembled WGS sequence"/>
</dbReference>
<name>A0AAV3ZKB8_9GAST</name>
<dbReference type="AlphaFoldDB" id="A0AAV3ZKB8"/>
<reference evidence="2 3" key="1">
    <citation type="journal article" date="2021" name="Elife">
        <title>Chloroplast acquisition without the gene transfer in kleptoplastic sea slugs, Plakobranchus ocellatus.</title>
        <authorList>
            <person name="Maeda T."/>
            <person name="Takahashi S."/>
            <person name="Yoshida T."/>
            <person name="Shimamura S."/>
            <person name="Takaki Y."/>
            <person name="Nagai Y."/>
            <person name="Toyoda A."/>
            <person name="Suzuki Y."/>
            <person name="Arimoto A."/>
            <person name="Ishii H."/>
            <person name="Satoh N."/>
            <person name="Nishiyama T."/>
            <person name="Hasebe M."/>
            <person name="Maruyama T."/>
            <person name="Minagawa J."/>
            <person name="Obokata J."/>
            <person name="Shigenobu S."/>
        </authorList>
    </citation>
    <scope>NUCLEOTIDE SEQUENCE [LARGE SCALE GENOMIC DNA]</scope>
</reference>